<keyword evidence="1" id="KW-0472">Membrane</keyword>
<feature type="transmembrane region" description="Helical" evidence="1">
    <location>
        <begin position="123"/>
        <end position="143"/>
    </location>
</feature>
<dbReference type="Pfam" id="PF17113">
    <property type="entry name" value="AmpE"/>
    <property type="match status" value="1"/>
</dbReference>
<dbReference type="InterPro" id="IPR052966">
    <property type="entry name" value="Beta-lactamase_Reg"/>
</dbReference>
<evidence type="ECO:0000256" key="1">
    <source>
        <dbReference type="SAM" id="Phobius"/>
    </source>
</evidence>
<sequence length="249" mass="28932">MKLLVILLCLFCERFLIHTVAYQRFYWFTNYYQKIKSRADKNSFFVNPWALLALIVIPLLLLALILYLLLHSIFFGLMGLLLSIVIFFYCLGPQNIFYPITHSEVKSDQELIADYFICANRQLFSLVFWFIVAGPIGALAYRLITLCREFNTVHEQANEITDLLEWIPARLTVILFLLVGNFQRGISLFTRFLFAKPEINSEMLRDCGLQAVRSNDMEEISMPAAESLVEHAIIVMLVFIALFTLFSWM</sequence>
<evidence type="ECO:0000313" key="3">
    <source>
        <dbReference type="Proteomes" id="UP000054703"/>
    </source>
</evidence>
<dbReference type="OrthoDB" id="9811967at2"/>
<comment type="caution">
    <text evidence="2">The sequence shown here is derived from an EMBL/GenBank/DDBJ whole genome shotgun (WGS) entry which is preliminary data.</text>
</comment>
<dbReference type="PANTHER" id="PTHR38684">
    <property type="entry name" value="PROTEIN AMPE"/>
    <property type="match status" value="1"/>
</dbReference>
<feature type="transmembrane region" description="Helical" evidence="1">
    <location>
        <begin position="49"/>
        <end position="70"/>
    </location>
</feature>
<keyword evidence="1" id="KW-1133">Transmembrane helix</keyword>
<feature type="transmembrane region" description="Helical" evidence="1">
    <location>
        <begin position="77"/>
        <end position="98"/>
    </location>
</feature>
<keyword evidence="3" id="KW-1185">Reference proteome</keyword>
<dbReference type="PANTHER" id="PTHR38684:SF1">
    <property type="entry name" value="PROTEIN AMPE"/>
    <property type="match status" value="1"/>
</dbReference>
<reference evidence="2 3" key="1">
    <citation type="submission" date="2015-11" db="EMBL/GenBank/DDBJ databases">
        <title>Genomic analysis of 38 Legionella species identifies large and diverse effector repertoires.</title>
        <authorList>
            <person name="Burstein D."/>
            <person name="Amaro F."/>
            <person name="Zusman T."/>
            <person name="Lifshitz Z."/>
            <person name="Cohen O."/>
            <person name="Gilbert J.A."/>
            <person name="Pupko T."/>
            <person name="Shuman H.A."/>
            <person name="Segal G."/>
        </authorList>
    </citation>
    <scope>NUCLEOTIDE SEQUENCE [LARGE SCALE GENOMIC DNA]</scope>
    <source>
        <strain evidence="2 3">SC-63-C7</strain>
    </source>
</reference>
<keyword evidence="1" id="KW-0812">Transmembrane</keyword>
<dbReference type="RefSeq" id="WP_058515483.1">
    <property type="nucleotide sequence ID" value="NZ_CAAAIH010000015.1"/>
</dbReference>
<accession>A0A0W0Y969</accession>
<evidence type="ECO:0000313" key="2">
    <source>
        <dbReference type="EMBL" id="KTD53158.1"/>
    </source>
</evidence>
<dbReference type="GO" id="GO:0046677">
    <property type="term" value="P:response to antibiotic"/>
    <property type="evidence" value="ECO:0007669"/>
    <property type="project" value="TreeGrafter"/>
</dbReference>
<dbReference type="AlphaFoldDB" id="A0A0W0Y969"/>
<dbReference type="STRING" id="45074.Lsan_3568"/>
<dbReference type="EMBL" id="LNYU01000091">
    <property type="protein sequence ID" value="KTD53158.1"/>
    <property type="molecule type" value="Genomic_DNA"/>
</dbReference>
<dbReference type="InterPro" id="IPR031347">
    <property type="entry name" value="AmpE"/>
</dbReference>
<proteinExistence type="predicted"/>
<feature type="transmembrane region" description="Helical" evidence="1">
    <location>
        <begin position="163"/>
        <end position="182"/>
    </location>
</feature>
<dbReference type="Proteomes" id="UP000054703">
    <property type="component" value="Unassembled WGS sequence"/>
</dbReference>
<name>A0A0W0Y969_9GAMM</name>
<dbReference type="GO" id="GO:0005886">
    <property type="term" value="C:plasma membrane"/>
    <property type="evidence" value="ECO:0007669"/>
    <property type="project" value="TreeGrafter"/>
</dbReference>
<organism evidence="2 3">
    <name type="scientific">Legionella santicrucis</name>
    <dbReference type="NCBI Taxonomy" id="45074"/>
    <lineage>
        <taxon>Bacteria</taxon>
        <taxon>Pseudomonadati</taxon>
        <taxon>Pseudomonadota</taxon>
        <taxon>Gammaproteobacteria</taxon>
        <taxon>Legionellales</taxon>
        <taxon>Legionellaceae</taxon>
        <taxon>Legionella</taxon>
    </lineage>
</organism>
<dbReference type="PATRIC" id="fig|45074.5.peg.3836"/>
<gene>
    <name evidence="2" type="ORF">Lsan_3568</name>
</gene>
<protein>
    <submittedName>
        <fullName evidence="2">Inner membrane protein AmpE</fullName>
    </submittedName>
</protein>
<feature type="transmembrane region" description="Helical" evidence="1">
    <location>
        <begin position="228"/>
        <end position="248"/>
    </location>
</feature>